<dbReference type="SUPFAM" id="SSF53613">
    <property type="entry name" value="Ribokinase-like"/>
    <property type="match status" value="1"/>
</dbReference>
<dbReference type="Proteomes" id="UP001165082">
    <property type="component" value="Unassembled WGS sequence"/>
</dbReference>
<evidence type="ECO:0000313" key="2">
    <source>
        <dbReference type="Proteomes" id="UP001165082"/>
    </source>
</evidence>
<protein>
    <submittedName>
        <fullName evidence="1">Uncharacterized protein</fullName>
    </submittedName>
</protein>
<name>A0A9W7L228_9STRA</name>
<dbReference type="EMBL" id="BRXZ01008080">
    <property type="protein sequence ID" value="GMI20987.1"/>
    <property type="molecule type" value="Genomic_DNA"/>
</dbReference>
<reference evidence="1" key="1">
    <citation type="submission" date="2022-07" db="EMBL/GenBank/DDBJ databases">
        <title>Genome analysis of Parmales, a sister group of diatoms, reveals the evolutionary specialization of diatoms from phago-mixotrophs to photoautotrophs.</title>
        <authorList>
            <person name="Ban H."/>
            <person name="Sato S."/>
            <person name="Yoshikawa S."/>
            <person name="Kazumasa Y."/>
            <person name="Nakamura Y."/>
            <person name="Ichinomiya M."/>
            <person name="Saitoh K."/>
            <person name="Sato N."/>
            <person name="Blanc-Mathieu R."/>
            <person name="Endo H."/>
            <person name="Kuwata A."/>
            <person name="Ogata H."/>
        </authorList>
    </citation>
    <scope>NUCLEOTIDE SEQUENCE</scope>
</reference>
<sequence length="122" mass="12783">MPLGGDCLLSEPCVEVPGGSGLNLCSHLSNAARLTSASPLTFPLTFHGSLNPDDRMGAVLLRHLDGHGINFVNHNPSSLPTGHCVVVSCPEDRSFYTYRGSVGAFNPSISLPPPPCHLHLGG</sequence>
<organism evidence="1 2">
    <name type="scientific">Triparma retinervis</name>
    <dbReference type="NCBI Taxonomy" id="2557542"/>
    <lineage>
        <taxon>Eukaryota</taxon>
        <taxon>Sar</taxon>
        <taxon>Stramenopiles</taxon>
        <taxon>Ochrophyta</taxon>
        <taxon>Bolidophyceae</taxon>
        <taxon>Parmales</taxon>
        <taxon>Triparmaceae</taxon>
        <taxon>Triparma</taxon>
    </lineage>
</organism>
<proteinExistence type="predicted"/>
<accession>A0A9W7L228</accession>
<feature type="non-terminal residue" evidence="1">
    <location>
        <position position="1"/>
    </location>
</feature>
<dbReference type="AlphaFoldDB" id="A0A9W7L228"/>
<dbReference type="InterPro" id="IPR029056">
    <property type="entry name" value="Ribokinase-like"/>
</dbReference>
<gene>
    <name evidence="1" type="ORF">TrRE_jg3148</name>
</gene>
<evidence type="ECO:0000313" key="1">
    <source>
        <dbReference type="EMBL" id="GMI20987.1"/>
    </source>
</evidence>
<dbReference type="OrthoDB" id="204058at2759"/>
<comment type="caution">
    <text evidence="1">The sequence shown here is derived from an EMBL/GenBank/DDBJ whole genome shotgun (WGS) entry which is preliminary data.</text>
</comment>
<dbReference type="Gene3D" id="3.40.1190.20">
    <property type="match status" value="1"/>
</dbReference>
<keyword evidence="2" id="KW-1185">Reference proteome</keyword>